<comment type="caution">
    <text evidence="1">The sequence shown here is derived from an EMBL/GenBank/DDBJ whole genome shotgun (WGS) entry which is preliminary data.</text>
</comment>
<sequence>MHASLPKLGVNYFTNNKAHVDTGDVSQDHRASKGWWLGGEVEFGFITTDALRGFIISFCGFLSCVVSAQPNSNTFVWVSYFGCPFSPWPLPYSSVHVLSGSLSLLVTSSLLYCLAWPLNFLCYHYI</sequence>
<protein>
    <submittedName>
        <fullName evidence="1">Uncharacterized protein</fullName>
    </submittedName>
</protein>
<evidence type="ECO:0000313" key="2">
    <source>
        <dbReference type="Proteomes" id="UP000657918"/>
    </source>
</evidence>
<dbReference type="EMBL" id="JADGMS010000010">
    <property type="protein sequence ID" value="KAF9673257.1"/>
    <property type="molecule type" value="Genomic_DNA"/>
</dbReference>
<accession>A0A835JP11</accession>
<organism evidence="1 2">
    <name type="scientific">Salix dunnii</name>
    <dbReference type="NCBI Taxonomy" id="1413687"/>
    <lineage>
        <taxon>Eukaryota</taxon>
        <taxon>Viridiplantae</taxon>
        <taxon>Streptophyta</taxon>
        <taxon>Embryophyta</taxon>
        <taxon>Tracheophyta</taxon>
        <taxon>Spermatophyta</taxon>
        <taxon>Magnoliopsida</taxon>
        <taxon>eudicotyledons</taxon>
        <taxon>Gunneridae</taxon>
        <taxon>Pentapetalae</taxon>
        <taxon>rosids</taxon>
        <taxon>fabids</taxon>
        <taxon>Malpighiales</taxon>
        <taxon>Salicaceae</taxon>
        <taxon>Saliceae</taxon>
        <taxon>Salix</taxon>
    </lineage>
</organism>
<dbReference type="Proteomes" id="UP000657918">
    <property type="component" value="Unassembled WGS sequence"/>
</dbReference>
<evidence type="ECO:0000313" key="1">
    <source>
        <dbReference type="EMBL" id="KAF9673257.1"/>
    </source>
</evidence>
<reference evidence="1 2" key="1">
    <citation type="submission" date="2020-10" db="EMBL/GenBank/DDBJ databases">
        <title>Plant Genome Project.</title>
        <authorList>
            <person name="Zhang R.-G."/>
        </authorList>
    </citation>
    <scope>NUCLEOTIDE SEQUENCE [LARGE SCALE GENOMIC DNA]</scope>
    <source>
        <strain evidence="1">FAFU-HL-1</strain>
        <tissue evidence="1">Leaf</tissue>
    </source>
</reference>
<keyword evidence="2" id="KW-1185">Reference proteome</keyword>
<gene>
    <name evidence="1" type="ORF">SADUNF_Sadunf10G0005500</name>
</gene>
<name>A0A835JP11_9ROSI</name>
<dbReference type="AlphaFoldDB" id="A0A835JP11"/>
<proteinExistence type="predicted"/>